<keyword evidence="1" id="KW-0378">Hydrolase</keyword>
<evidence type="ECO:0000313" key="2">
    <source>
        <dbReference type="Proteomes" id="UP001500936"/>
    </source>
</evidence>
<dbReference type="InterPro" id="IPR036514">
    <property type="entry name" value="SGNH_hydro_sf"/>
</dbReference>
<sequence>MRVSFWIGVLFVGLIGCKSRSTEPDQPQPGGQLTSGTANFSRYLAVGNSLTAGFMNGGLYRDSQLASYPNLLAQRFRLANGGTFVQPLFPDGQQNGTGYYRLTNTLTPDGQPVVEYVTNNTALRSESPLLLTKYTGTAPDNMGIPGIRLADVQDQNLSQQNPYFERLLTSGQERTTYLAYVKSRSHTFFTCWMGNNDILGFVTSGGRLPITGQTAFRENLNALLDALTANNAKGVLANLTDLADMPYLTARTVAQLGGAQKATIYIRTGTGLVRVATNNDYILYNADSIGIANRTGLNKGYFAAYPLNNEDVLDADEAKQAQNATDVFNKIIAETAAARQLPVMDVQALMHRVKIGFTEDNVLFNTVLPAGETFSLDGIHPTARGYALLANEYLKTINAHYQTRFPLYNLSTLK</sequence>
<comment type="caution">
    <text evidence="1">The sequence shown here is derived from an EMBL/GenBank/DDBJ whole genome shotgun (WGS) entry which is preliminary data.</text>
</comment>
<dbReference type="PROSITE" id="PS51257">
    <property type="entry name" value="PROKAR_LIPOPROTEIN"/>
    <property type="match status" value="1"/>
</dbReference>
<protein>
    <submittedName>
        <fullName evidence="1">SGNH/GDSL hydrolase family protein</fullName>
    </submittedName>
</protein>
<gene>
    <name evidence="1" type="ORF">GCM10023187_37820</name>
</gene>
<evidence type="ECO:0000313" key="1">
    <source>
        <dbReference type="EMBL" id="GAA4411654.1"/>
    </source>
</evidence>
<reference evidence="2" key="1">
    <citation type="journal article" date="2019" name="Int. J. Syst. Evol. Microbiol.">
        <title>The Global Catalogue of Microorganisms (GCM) 10K type strain sequencing project: providing services to taxonomists for standard genome sequencing and annotation.</title>
        <authorList>
            <consortium name="The Broad Institute Genomics Platform"/>
            <consortium name="The Broad Institute Genome Sequencing Center for Infectious Disease"/>
            <person name="Wu L."/>
            <person name="Ma J."/>
        </authorList>
    </citation>
    <scope>NUCLEOTIDE SEQUENCE [LARGE SCALE GENOMIC DNA]</scope>
    <source>
        <strain evidence="2">JCM 17925</strain>
    </source>
</reference>
<proteinExistence type="predicted"/>
<dbReference type="Pfam" id="PF00657">
    <property type="entry name" value="Lipase_GDSL"/>
    <property type="match status" value="1"/>
</dbReference>
<dbReference type="Gene3D" id="3.40.50.1110">
    <property type="entry name" value="SGNH hydrolase"/>
    <property type="match status" value="1"/>
</dbReference>
<dbReference type="Proteomes" id="UP001500936">
    <property type="component" value="Unassembled WGS sequence"/>
</dbReference>
<dbReference type="SUPFAM" id="SSF52266">
    <property type="entry name" value="SGNH hydrolase"/>
    <property type="match status" value="1"/>
</dbReference>
<keyword evidence="2" id="KW-1185">Reference proteome</keyword>
<dbReference type="EMBL" id="BAABHB010000008">
    <property type="protein sequence ID" value="GAA4411654.1"/>
    <property type="molecule type" value="Genomic_DNA"/>
</dbReference>
<dbReference type="InterPro" id="IPR001087">
    <property type="entry name" value="GDSL"/>
</dbReference>
<accession>A0ABP8KQ95</accession>
<dbReference type="GO" id="GO:0016787">
    <property type="term" value="F:hydrolase activity"/>
    <property type="evidence" value="ECO:0007669"/>
    <property type="project" value="UniProtKB-KW"/>
</dbReference>
<name>A0ABP8KQ95_9BACT</name>
<organism evidence="1 2">
    <name type="scientific">Nibrella viscosa</name>
    <dbReference type="NCBI Taxonomy" id="1084524"/>
    <lineage>
        <taxon>Bacteria</taxon>
        <taxon>Pseudomonadati</taxon>
        <taxon>Bacteroidota</taxon>
        <taxon>Cytophagia</taxon>
        <taxon>Cytophagales</taxon>
        <taxon>Spirosomataceae</taxon>
        <taxon>Nibrella</taxon>
    </lineage>
</organism>
<dbReference type="RefSeq" id="WP_345269485.1">
    <property type="nucleotide sequence ID" value="NZ_BAABHB010000008.1"/>
</dbReference>